<dbReference type="AlphaFoldDB" id="A0A6A4GSD7"/>
<evidence type="ECO:0000256" key="2">
    <source>
        <dbReference type="SAM" id="MobiDB-lite"/>
    </source>
</evidence>
<feature type="coiled-coil region" evidence="1">
    <location>
        <begin position="87"/>
        <end position="154"/>
    </location>
</feature>
<reference evidence="3" key="1">
    <citation type="journal article" date="2019" name="Environ. Microbiol.">
        <title>Fungal ecological strategies reflected in gene transcription - a case study of two litter decomposers.</title>
        <authorList>
            <person name="Barbi F."/>
            <person name="Kohler A."/>
            <person name="Barry K."/>
            <person name="Baskaran P."/>
            <person name="Daum C."/>
            <person name="Fauchery L."/>
            <person name="Ihrmark K."/>
            <person name="Kuo A."/>
            <person name="LaButti K."/>
            <person name="Lipzen A."/>
            <person name="Morin E."/>
            <person name="Grigoriev I.V."/>
            <person name="Henrissat B."/>
            <person name="Lindahl B."/>
            <person name="Martin F."/>
        </authorList>
    </citation>
    <scope>NUCLEOTIDE SEQUENCE</scope>
    <source>
        <strain evidence="3">JB14</strain>
    </source>
</reference>
<evidence type="ECO:0000256" key="1">
    <source>
        <dbReference type="SAM" id="Coils"/>
    </source>
</evidence>
<sequence length="195" mass="21674">MAIPPWQYHNGNTIMVVPCYSEPPSSVIAASTPFRLGKHHLESNGTEDKGSPLKMRAVPGPAHKVFDKLQMQNVDLEGNAEYLEHCYQQLQSEFNKAKHLNEQYLKEKNDLIQERSDLARLAESRANESVATDMQAKEAALTERETEIASLKNQIKKGKYKSRITVNDDHDANDESPEPTPGASSSATSIPSTIL</sequence>
<protein>
    <submittedName>
        <fullName evidence="3">Uncharacterized protein</fullName>
    </submittedName>
</protein>
<accession>A0A6A4GSD7</accession>
<feature type="compositionally biased region" description="Low complexity" evidence="2">
    <location>
        <begin position="181"/>
        <end position="195"/>
    </location>
</feature>
<feature type="region of interest" description="Disordered" evidence="2">
    <location>
        <begin position="157"/>
        <end position="195"/>
    </location>
</feature>
<keyword evidence="1" id="KW-0175">Coiled coil</keyword>
<organism evidence="3 4">
    <name type="scientific">Gymnopus androsaceus JB14</name>
    <dbReference type="NCBI Taxonomy" id="1447944"/>
    <lineage>
        <taxon>Eukaryota</taxon>
        <taxon>Fungi</taxon>
        <taxon>Dikarya</taxon>
        <taxon>Basidiomycota</taxon>
        <taxon>Agaricomycotina</taxon>
        <taxon>Agaricomycetes</taxon>
        <taxon>Agaricomycetidae</taxon>
        <taxon>Agaricales</taxon>
        <taxon>Marasmiineae</taxon>
        <taxon>Omphalotaceae</taxon>
        <taxon>Gymnopus</taxon>
    </lineage>
</organism>
<gene>
    <name evidence="3" type="ORF">BT96DRAFT_1004510</name>
</gene>
<evidence type="ECO:0000313" key="4">
    <source>
        <dbReference type="Proteomes" id="UP000799118"/>
    </source>
</evidence>
<evidence type="ECO:0000313" key="3">
    <source>
        <dbReference type="EMBL" id="KAE9388087.1"/>
    </source>
</evidence>
<name>A0A6A4GSD7_9AGAR</name>
<proteinExistence type="predicted"/>
<dbReference type="Proteomes" id="UP000799118">
    <property type="component" value="Unassembled WGS sequence"/>
</dbReference>
<keyword evidence="4" id="KW-1185">Reference proteome</keyword>
<dbReference type="EMBL" id="ML769762">
    <property type="protein sequence ID" value="KAE9388087.1"/>
    <property type="molecule type" value="Genomic_DNA"/>
</dbReference>